<keyword evidence="1" id="KW-0472">Membrane</keyword>
<feature type="transmembrane region" description="Helical" evidence="1">
    <location>
        <begin position="130"/>
        <end position="148"/>
    </location>
</feature>
<sequence>MDLTALENIWKEHDRKLAHNTRLNKEILKRLLIKSPHKRINWMKFWSVYRLFDPLILLLIVAFANFRFTDGNRFYVGLSLFTISYVVFYITNVKYYLLIREINFSDKILILKKKIAELEKLKLRITQIRYIFMPFAIISAFLLLFKKIEMNTDSLIFLGLIILVYLCSLYYAFKYSVSERFKKLNKEIDDVENLEKENFL</sequence>
<evidence type="ECO:0000256" key="1">
    <source>
        <dbReference type="SAM" id="Phobius"/>
    </source>
</evidence>
<feature type="transmembrane region" description="Helical" evidence="1">
    <location>
        <begin position="154"/>
        <end position="173"/>
    </location>
</feature>
<name>A0A4Y8KZV2_9BACT</name>
<keyword evidence="3" id="KW-1185">Reference proteome</keyword>
<keyword evidence="1" id="KW-0812">Transmembrane</keyword>
<evidence type="ECO:0000313" key="3">
    <source>
        <dbReference type="Proteomes" id="UP000297861"/>
    </source>
</evidence>
<dbReference type="EMBL" id="SOML01000013">
    <property type="protein sequence ID" value="TFD93253.1"/>
    <property type="molecule type" value="Genomic_DNA"/>
</dbReference>
<evidence type="ECO:0000313" key="2">
    <source>
        <dbReference type="EMBL" id="TFD93253.1"/>
    </source>
</evidence>
<comment type="caution">
    <text evidence="2">The sequence shown here is derived from an EMBL/GenBank/DDBJ whole genome shotgun (WGS) entry which is preliminary data.</text>
</comment>
<proteinExistence type="predicted"/>
<feature type="transmembrane region" description="Helical" evidence="1">
    <location>
        <begin position="48"/>
        <end position="68"/>
    </location>
</feature>
<protein>
    <submittedName>
        <fullName evidence="2">Uncharacterized protein</fullName>
    </submittedName>
</protein>
<accession>A0A4Y8KZV2</accession>
<dbReference type="OrthoDB" id="1092727at2"/>
<keyword evidence="1" id="KW-1133">Transmembrane helix</keyword>
<gene>
    <name evidence="2" type="ORF">E2605_17080</name>
</gene>
<dbReference type="AlphaFoldDB" id="A0A4Y8KZV2"/>
<dbReference type="STRING" id="1121485.GCA_000426485_02741"/>
<reference evidence="2 3" key="1">
    <citation type="submission" date="2019-03" db="EMBL/GenBank/DDBJ databases">
        <title>San Antonio Military Medical Center submission to MRSN (WRAIR), pending publication.</title>
        <authorList>
            <person name="Blyth D.M."/>
            <person name="Mccarthy S.L."/>
            <person name="Schall S.E."/>
            <person name="Stam J.A."/>
            <person name="Ong A.C."/>
            <person name="Mcgann P.T."/>
        </authorList>
    </citation>
    <scope>NUCLEOTIDE SEQUENCE [LARGE SCALE GENOMIC DNA]</scope>
    <source>
        <strain evidence="2 3">MRSN571793</strain>
    </source>
</reference>
<dbReference type="Proteomes" id="UP000297861">
    <property type="component" value="Unassembled WGS sequence"/>
</dbReference>
<feature type="transmembrane region" description="Helical" evidence="1">
    <location>
        <begin position="74"/>
        <end position="97"/>
    </location>
</feature>
<organism evidence="2 3">
    <name type="scientific">Dysgonomonas capnocytophagoides</name>
    <dbReference type="NCBI Taxonomy" id="45254"/>
    <lineage>
        <taxon>Bacteria</taxon>
        <taxon>Pseudomonadati</taxon>
        <taxon>Bacteroidota</taxon>
        <taxon>Bacteroidia</taxon>
        <taxon>Bacteroidales</taxon>
        <taxon>Dysgonomonadaceae</taxon>
        <taxon>Dysgonomonas</taxon>
    </lineage>
</organism>